<dbReference type="Pfam" id="PF21729">
    <property type="entry name" value="IRX15_IRX15L_GXM"/>
    <property type="match status" value="1"/>
</dbReference>
<dbReference type="GO" id="GO:0000139">
    <property type="term" value="C:Golgi membrane"/>
    <property type="evidence" value="ECO:0007669"/>
    <property type="project" value="UniProtKB-SubCell"/>
</dbReference>
<dbReference type="EMBL" id="CP136895">
    <property type="protein sequence ID" value="WOL11422.1"/>
    <property type="molecule type" value="Genomic_DNA"/>
</dbReference>
<evidence type="ECO:0000313" key="6">
    <source>
        <dbReference type="Proteomes" id="UP001327560"/>
    </source>
</evidence>
<dbReference type="InterPro" id="IPR029063">
    <property type="entry name" value="SAM-dependent_MTases_sf"/>
</dbReference>
<proteinExistence type="predicted"/>
<protein>
    <recommendedName>
        <fullName evidence="7">Polysaccharide biosynthesis domain-containing protein</fullName>
    </recommendedName>
</protein>
<gene>
    <name evidence="5" type="ORF">Cni_G20184</name>
</gene>
<keyword evidence="3" id="KW-1133">Transmembrane helix</keyword>
<dbReference type="AlphaFoldDB" id="A0AAQ3KPH3"/>
<name>A0AAQ3KPH3_9LILI</name>
<dbReference type="InterPro" id="IPR006514">
    <property type="entry name" value="IRX15/GXM/AGM"/>
</dbReference>
<keyword evidence="4" id="KW-0472">Membrane</keyword>
<dbReference type="Gene3D" id="3.40.50.150">
    <property type="entry name" value="Vaccinia Virus protein VP39"/>
    <property type="match status" value="1"/>
</dbReference>
<evidence type="ECO:0008006" key="7">
    <source>
        <dbReference type="Google" id="ProtNLM"/>
    </source>
</evidence>
<comment type="subcellular location">
    <subcellularLocation>
        <location evidence="1">Golgi apparatus membrane</location>
        <topology evidence="1">Single-pass membrane protein</topology>
    </subcellularLocation>
</comment>
<evidence type="ECO:0000256" key="2">
    <source>
        <dbReference type="ARBA" id="ARBA00022692"/>
    </source>
</evidence>
<dbReference type="GO" id="GO:0045492">
    <property type="term" value="P:xylan biosynthetic process"/>
    <property type="evidence" value="ECO:0007669"/>
    <property type="project" value="InterPro"/>
</dbReference>
<dbReference type="Proteomes" id="UP001327560">
    <property type="component" value="Chromosome 6"/>
</dbReference>
<evidence type="ECO:0000256" key="4">
    <source>
        <dbReference type="ARBA" id="ARBA00023136"/>
    </source>
</evidence>
<dbReference type="PANTHER" id="PTHR31444">
    <property type="entry name" value="OS11G0490100 PROTEIN"/>
    <property type="match status" value="1"/>
</dbReference>
<organism evidence="5 6">
    <name type="scientific">Canna indica</name>
    <name type="common">Indian-shot</name>
    <dbReference type="NCBI Taxonomy" id="4628"/>
    <lineage>
        <taxon>Eukaryota</taxon>
        <taxon>Viridiplantae</taxon>
        <taxon>Streptophyta</taxon>
        <taxon>Embryophyta</taxon>
        <taxon>Tracheophyta</taxon>
        <taxon>Spermatophyta</taxon>
        <taxon>Magnoliopsida</taxon>
        <taxon>Liliopsida</taxon>
        <taxon>Zingiberales</taxon>
        <taxon>Cannaceae</taxon>
        <taxon>Canna</taxon>
    </lineage>
</organism>
<accession>A0AAQ3KPH3</accession>
<keyword evidence="6" id="KW-1185">Reference proteome</keyword>
<reference evidence="5 6" key="1">
    <citation type="submission" date="2023-10" db="EMBL/GenBank/DDBJ databases">
        <title>Chromosome-scale genome assembly provides insights into flower coloration mechanisms of Canna indica.</title>
        <authorList>
            <person name="Li C."/>
        </authorList>
    </citation>
    <scope>NUCLEOTIDE SEQUENCE [LARGE SCALE GENOMIC DNA]</scope>
    <source>
        <tissue evidence="5">Flower</tissue>
    </source>
</reference>
<dbReference type="NCBIfam" id="TIGR01627">
    <property type="entry name" value="A_thal_3515"/>
    <property type="match status" value="1"/>
</dbReference>
<keyword evidence="2" id="KW-0812">Transmembrane</keyword>
<evidence type="ECO:0000256" key="3">
    <source>
        <dbReference type="ARBA" id="ARBA00022989"/>
    </source>
</evidence>
<sequence>MLRVLSQKTLFAVVSGAALIAGVFLVSSILHTGDRGLFCSLSPVFSRISFGGGGTDATGQLAEALLYYATTSVVPQQSRAEIRLTFDVLRRRAPCNFLVFGLGRDSRMWAALNPGGTTVFLEEDPEWYELVTKSSPMLRAHHVKYRTRLDEADKLLRGYRAVTACRPGAADGIAGLRKNDDCPLALVGLPREIYEREWDVVMIDAPKGYFAAAPGRMAAAYSAAVMARGRRGEGDTDVYIHDVDRKVEKAYALEFLCKKYRVGATGRLWHFRIPPVNANVTTAGDTFC</sequence>
<evidence type="ECO:0000256" key="1">
    <source>
        <dbReference type="ARBA" id="ARBA00004194"/>
    </source>
</evidence>
<evidence type="ECO:0000313" key="5">
    <source>
        <dbReference type="EMBL" id="WOL11422.1"/>
    </source>
</evidence>